<evidence type="ECO:0000256" key="13">
    <source>
        <dbReference type="PIRSR" id="PIRSR602401-1"/>
    </source>
</evidence>
<dbReference type="PRINTS" id="PR00463">
    <property type="entry name" value="EP450I"/>
</dbReference>
<dbReference type="GO" id="GO:0016705">
    <property type="term" value="F:oxidoreductase activity, acting on paired donors, with incorporation or reduction of molecular oxygen"/>
    <property type="evidence" value="ECO:0007669"/>
    <property type="project" value="InterPro"/>
</dbReference>
<gene>
    <name evidence="15" type="ORF">BDV98DRAFT_556409</name>
</gene>
<keyword evidence="7 13" id="KW-0479">Metal-binding</keyword>
<keyword evidence="6 14" id="KW-0812">Transmembrane</keyword>
<dbReference type="GO" id="GO:0005506">
    <property type="term" value="F:iron ion binding"/>
    <property type="evidence" value="ECO:0007669"/>
    <property type="project" value="InterPro"/>
</dbReference>
<dbReference type="GO" id="GO:0004497">
    <property type="term" value="F:monooxygenase activity"/>
    <property type="evidence" value="ECO:0007669"/>
    <property type="project" value="UniProtKB-KW"/>
</dbReference>
<evidence type="ECO:0000256" key="9">
    <source>
        <dbReference type="ARBA" id="ARBA00023002"/>
    </source>
</evidence>
<evidence type="ECO:0000256" key="1">
    <source>
        <dbReference type="ARBA" id="ARBA00001971"/>
    </source>
</evidence>
<dbReference type="PANTHER" id="PTHR24305">
    <property type="entry name" value="CYTOCHROME P450"/>
    <property type="match status" value="1"/>
</dbReference>
<dbReference type="Gene3D" id="1.10.630.10">
    <property type="entry name" value="Cytochrome P450"/>
    <property type="match status" value="1"/>
</dbReference>
<keyword evidence="5 13" id="KW-0349">Heme</keyword>
<dbReference type="Pfam" id="PF00067">
    <property type="entry name" value="p450"/>
    <property type="match status" value="1"/>
</dbReference>
<dbReference type="SUPFAM" id="SSF48264">
    <property type="entry name" value="Cytochrome P450"/>
    <property type="match status" value="1"/>
</dbReference>
<evidence type="ECO:0000256" key="5">
    <source>
        <dbReference type="ARBA" id="ARBA00022617"/>
    </source>
</evidence>
<keyword evidence="8 14" id="KW-1133">Transmembrane helix</keyword>
<comment type="subcellular location">
    <subcellularLocation>
        <location evidence="2">Membrane</location>
    </subcellularLocation>
</comment>
<keyword evidence="10 13" id="KW-0408">Iron</keyword>
<reference evidence="15 16" key="1">
    <citation type="journal article" date="2019" name="Nat. Ecol. Evol.">
        <title>Megaphylogeny resolves global patterns of mushroom evolution.</title>
        <authorList>
            <person name="Varga T."/>
            <person name="Krizsan K."/>
            <person name="Foldi C."/>
            <person name="Dima B."/>
            <person name="Sanchez-Garcia M."/>
            <person name="Sanchez-Ramirez S."/>
            <person name="Szollosi G.J."/>
            <person name="Szarkandi J.G."/>
            <person name="Papp V."/>
            <person name="Albert L."/>
            <person name="Andreopoulos W."/>
            <person name="Angelini C."/>
            <person name="Antonin V."/>
            <person name="Barry K.W."/>
            <person name="Bougher N.L."/>
            <person name="Buchanan P."/>
            <person name="Buyck B."/>
            <person name="Bense V."/>
            <person name="Catcheside P."/>
            <person name="Chovatia M."/>
            <person name="Cooper J."/>
            <person name="Damon W."/>
            <person name="Desjardin D."/>
            <person name="Finy P."/>
            <person name="Geml J."/>
            <person name="Haridas S."/>
            <person name="Hughes K."/>
            <person name="Justo A."/>
            <person name="Karasinski D."/>
            <person name="Kautmanova I."/>
            <person name="Kiss B."/>
            <person name="Kocsube S."/>
            <person name="Kotiranta H."/>
            <person name="LaButti K.M."/>
            <person name="Lechner B.E."/>
            <person name="Liimatainen K."/>
            <person name="Lipzen A."/>
            <person name="Lukacs Z."/>
            <person name="Mihaltcheva S."/>
            <person name="Morgado L.N."/>
            <person name="Niskanen T."/>
            <person name="Noordeloos M.E."/>
            <person name="Ohm R.A."/>
            <person name="Ortiz-Santana B."/>
            <person name="Ovrebo C."/>
            <person name="Racz N."/>
            <person name="Riley R."/>
            <person name="Savchenko A."/>
            <person name="Shiryaev A."/>
            <person name="Soop K."/>
            <person name="Spirin V."/>
            <person name="Szebenyi C."/>
            <person name="Tomsovsky M."/>
            <person name="Tulloss R.E."/>
            <person name="Uehling J."/>
            <person name="Grigoriev I.V."/>
            <person name="Vagvolgyi C."/>
            <person name="Papp T."/>
            <person name="Martin F.M."/>
            <person name="Miettinen O."/>
            <person name="Hibbett D.S."/>
            <person name="Nagy L.G."/>
        </authorList>
    </citation>
    <scope>NUCLEOTIDE SEQUENCE [LARGE SCALE GENOMIC DNA]</scope>
    <source>
        <strain evidence="15 16">CBS 309.79</strain>
    </source>
</reference>
<dbReference type="InterPro" id="IPR001128">
    <property type="entry name" value="Cyt_P450"/>
</dbReference>
<evidence type="ECO:0000256" key="8">
    <source>
        <dbReference type="ARBA" id="ARBA00022989"/>
    </source>
</evidence>
<dbReference type="InterPro" id="IPR036396">
    <property type="entry name" value="Cyt_P450_sf"/>
</dbReference>
<comment type="cofactor">
    <cofactor evidence="1 13">
        <name>heme</name>
        <dbReference type="ChEBI" id="CHEBI:30413"/>
    </cofactor>
</comment>
<organism evidence="15 16">
    <name type="scientific">Pterulicium gracile</name>
    <dbReference type="NCBI Taxonomy" id="1884261"/>
    <lineage>
        <taxon>Eukaryota</taxon>
        <taxon>Fungi</taxon>
        <taxon>Dikarya</taxon>
        <taxon>Basidiomycota</taxon>
        <taxon>Agaricomycotina</taxon>
        <taxon>Agaricomycetes</taxon>
        <taxon>Agaricomycetidae</taxon>
        <taxon>Agaricales</taxon>
        <taxon>Pleurotineae</taxon>
        <taxon>Pterulaceae</taxon>
        <taxon>Pterulicium</taxon>
    </lineage>
</organism>
<dbReference type="GO" id="GO:0016020">
    <property type="term" value="C:membrane"/>
    <property type="evidence" value="ECO:0007669"/>
    <property type="project" value="UniProtKB-SubCell"/>
</dbReference>
<dbReference type="CDD" id="cd11069">
    <property type="entry name" value="CYP_FUM15-like"/>
    <property type="match status" value="1"/>
</dbReference>
<keyword evidence="16" id="KW-1185">Reference proteome</keyword>
<dbReference type="Proteomes" id="UP000305067">
    <property type="component" value="Unassembled WGS sequence"/>
</dbReference>
<evidence type="ECO:0000256" key="14">
    <source>
        <dbReference type="SAM" id="Phobius"/>
    </source>
</evidence>
<proteinExistence type="inferred from homology"/>
<dbReference type="GO" id="GO:0020037">
    <property type="term" value="F:heme binding"/>
    <property type="evidence" value="ECO:0007669"/>
    <property type="project" value="InterPro"/>
</dbReference>
<protein>
    <submittedName>
        <fullName evidence="15">Cytochrome P450</fullName>
    </submittedName>
</protein>
<dbReference type="InterPro" id="IPR002401">
    <property type="entry name" value="Cyt_P450_E_grp-I"/>
</dbReference>
<accession>A0A5C3Q001</accession>
<keyword evidence="12 14" id="KW-0472">Membrane</keyword>
<evidence type="ECO:0000256" key="10">
    <source>
        <dbReference type="ARBA" id="ARBA00023004"/>
    </source>
</evidence>
<evidence type="ECO:0000256" key="11">
    <source>
        <dbReference type="ARBA" id="ARBA00023033"/>
    </source>
</evidence>
<evidence type="ECO:0000256" key="7">
    <source>
        <dbReference type="ARBA" id="ARBA00022723"/>
    </source>
</evidence>
<evidence type="ECO:0000256" key="2">
    <source>
        <dbReference type="ARBA" id="ARBA00004370"/>
    </source>
</evidence>
<dbReference type="EMBL" id="ML178885">
    <property type="protein sequence ID" value="TFK95445.1"/>
    <property type="molecule type" value="Genomic_DNA"/>
</dbReference>
<name>A0A5C3Q001_9AGAR</name>
<dbReference type="PRINTS" id="PR00385">
    <property type="entry name" value="P450"/>
</dbReference>
<dbReference type="STRING" id="1884261.A0A5C3Q001"/>
<evidence type="ECO:0000256" key="4">
    <source>
        <dbReference type="ARBA" id="ARBA00010617"/>
    </source>
</evidence>
<keyword evidence="11" id="KW-0503">Monooxygenase</keyword>
<feature type="binding site" description="axial binding residue" evidence="13">
    <location>
        <position position="485"/>
    </location>
    <ligand>
        <name>heme</name>
        <dbReference type="ChEBI" id="CHEBI:30413"/>
    </ligand>
    <ligandPart>
        <name>Fe</name>
        <dbReference type="ChEBI" id="CHEBI:18248"/>
    </ligandPart>
</feature>
<dbReference type="PANTHER" id="PTHR24305:SF166">
    <property type="entry name" value="CYTOCHROME P450 12A4, MITOCHONDRIAL-RELATED"/>
    <property type="match status" value="1"/>
</dbReference>
<evidence type="ECO:0000256" key="12">
    <source>
        <dbReference type="ARBA" id="ARBA00023136"/>
    </source>
</evidence>
<dbReference type="AlphaFoldDB" id="A0A5C3Q001"/>
<comment type="similarity">
    <text evidence="4">Belongs to the cytochrome P450 family.</text>
</comment>
<evidence type="ECO:0000256" key="6">
    <source>
        <dbReference type="ARBA" id="ARBA00022692"/>
    </source>
</evidence>
<evidence type="ECO:0000256" key="3">
    <source>
        <dbReference type="ARBA" id="ARBA00004721"/>
    </source>
</evidence>
<sequence length="550" mass="61553">MLHAFTLVVEAAVLYCVWLFIRGYVIPSTLRNIPGPKRASLLTGNLSIMFSPQGIPWHLSMSRVFGKAFKINGWFGDEQLYVTDPLALHHIVIKDQHIYEETSMFIHGNRMSFGHGLLGALGDTHRKQRKILNPVFSNAQMRNLAPIFYSLSQQLCDRLERTIDTLEFTEVNMRPWLSKISLEIIGEAGFGYSFGSFGGADRGNNYRAHVKDYGRVIASLALPRFFLPFFTAIGSPGFLRMLLNLTPSRRLHKLRDIVDAMDKTCVGIYEDRKKEVGDGEDRQDIISVLLRANQAAEAKDRLSDEELRGQINTLVFAGSDTTLSALSRVLHLLALHPDVQSKLRAEVVQARRDNAGDDLDYDVIAGLPYLDAITRETLRLHSPVTFLSRTTRADISLPLSKPILSTSGHPISAVPLKNNTNVIIGIAAANRDKDMWGEDADEWKPERWLNEDGSVRVTATKDADGERFPGVYSGMMTFLGGSRACIGFKFSQLEFKVVVSMLLERFEFQLPVGKEIGWRNSVVTAPILKGEFDGAAQLPLMVRFIKRDGI</sequence>
<dbReference type="InterPro" id="IPR050121">
    <property type="entry name" value="Cytochrome_P450_monoxygenase"/>
</dbReference>
<evidence type="ECO:0000313" key="16">
    <source>
        <dbReference type="Proteomes" id="UP000305067"/>
    </source>
</evidence>
<evidence type="ECO:0000313" key="15">
    <source>
        <dbReference type="EMBL" id="TFK95445.1"/>
    </source>
</evidence>
<feature type="transmembrane region" description="Helical" evidence="14">
    <location>
        <begin position="7"/>
        <end position="25"/>
    </location>
</feature>
<comment type="pathway">
    <text evidence="3">Secondary metabolite biosynthesis; terpenoid biosynthesis.</text>
</comment>
<dbReference type="OrthoDB" id="1470350at2759"/>
<keyword evidence="9" id="KW-0560">Oxidoreductase</keyword>